<dbReference type="NCBIfam" id="TIGR01710">
    <property type="entry name" value="typeII_sec_gspG"/>
    <property type="match status" value="1"/>
</dbReference>
<feature type="transmembrane region" description="Helical" evidence="10">
    <location>
        <begin position="7"/>
        <end position="28"/>
    </location>
</feature>
<evidence type="ECO:0000313" key="13">
    <source>
        <dbReference type="Proteomes" id="UP000520814"/>
    </source>
</evidence>
<dbReference type="InterPro" id="IPR012902">
    <property type="entry name" value="N_methyl_site"/>
</dbReference>
<evidence type="ECO:0000313" key="12">
    <source>
        <dbReference type="EMBL" id="MBB6053040.1"/>
    </source>
</evidence>
<dbReference type="PRINTS" id="PR00813">
    <property type="entry name" value="BCTERIALGSPG"/>
</dbReference>
<dbReference type="InterPro" id="IPR045584">
    <property type="entry name" value="Pilin-like"/>
</dbReference>
<evidence type="ECO:0000256" key="1">
    <source>
        <dbReference type="ARBA" id="ARBA00004377"/>
    </source>
</evidence>
<evidence type="ECO:0000256" key="4">
    <source>
        <dbReference type="ARBA" id="ARBA00022475"/>
    </source>
</evidence>
<comment type="caution">
    <text evidence="12">The sequence shown here is derived from an EMBL/GenBank/DDBJ whole genome shotgun (WGS) entry which is preliminary data.</text>
</comment>
<evidence type="ECO:0000256" key="9">
    <source>
        <dbReference type="ARBA" id="ARBA00023136"/>
    </source>
</evidence>
<keyword evidence="9 10" id="KW-0472">Membrane</keyword>
<organism evidence="12 13">
    <name type="scientific">Armatimonas rosea</name>
    <dbReference type="NCBI Taxonomy" id="685828"/>
    <lineage>
        <taxon>Bacteria</taxon>
        <taxon>Bacillati</taxon>
        <taxon>Armatimonadota</taxon>
        <taxon>Armatimonadia</taxon>
        <taxon>Armatimonadales</taxon>
        <taxon>Armatimonadaceae</taxon>
        <taxon>Armatimonas</taxon>
    </lineage>
</organism>
<dbReference type="RefSeq" id="WP_184202945.1">
    <property type="nucleotide sequence ID" value="NZ_JACHGW010000005.1"/>
</dbReference>
<gene>
    <name evidence="12" type="ORF">HNQ39_004872</name>
</gene>
<dbReference type="Gene3D" id="3.30.700.10">
    <property type="entry name" value="Glycoprotein, Type 4 Pilin"/>
    <property type="match status" value="1"/>
</dbReference>
<feature type="domain" description="Type II secretion system protein GspG C-terminal" evidence="11">
    <location>
        <begin position="30"/>
        <end position="136"/>
    </location>
</feature>
<keyword evidence="13" id="KW-1185">Reference proteome</keyword>
<reference evidence="12 13" key="1">
    <citation type="submission" date="2020-08" db="EMBL/GenBank/DDBJ databases">
        <title>Genomic Encyclopedia of Type Strains, Phase IV (KMG-IV): sequencing the most valuable type-strain genomes for metagenomic binning, comparative biology and taxonomic classification.</title>
        <authorList>
            <person name="Goeker M."/>
        </authorList>
    </citation>
    <scope>NUCLEOTIDE SEQUENCE [LARGE SCALE GENOMIC DNA]</scope>
    <source>
        <strain evidence="12 13">DSM 23562</strain>
    </source>
</reference>
<proteinExistence type="inferred from homology"/>
<dbReference type="SUPFAM" id="SSF54523">
    <property type="entry name" value="Pili subunits"/>
    <property type="match status" value="1"/>
</dbReference>
<keyword evidence="4" id="KW-1003">Cell membrane</keyword>
<keyword evidence="5" id="KW-0488">Methylation</keyword>
<evidence type="ECO:0000259" key="11">
    <source>
        <dbReference type="Pfam" id="PF08334"/>
    </source>
</evidence>
<sequence>MKKQKRAFTLIEMLVVVLILAILAALIVPRVVNRTGDAKRAKAASDIATLTGLLQQYKVDTDQFPTTEQGLNALRVAPGDVSNWRGPYSQKDIPGDPWQNEYVYESPGPNGEDFVIASYGADGAPGGEGDNADITSL</sequence>
<keyword evidence="8 10" id="KW-1133">Transmembrane helix</keyword>
<accession>A0A7W9W9C1</accession>
<dbReference type="Pfam" id="PF08334">
    <property type="entry name" value="T2SSG"/>
    <property type="match status" value="1"/>
</dbReference>
<evidence type="ECO:0000256" key="10">
    <source>
        <dbReference type="SAM" id="Phobius"/>
    </source>
</evidence>
<keyword evidence="6" id="KW-0997">Cell inner membrane</keyword>
<dbReference type="NCBIfam" id="TIGR02532">
    <property type="entry name" value="IV_pilin_GFxxxE"/>
    <property type="match status" value="1"/>
</dbReference>
<dbReference type="PANTHER" id="PTHR30093:SF44">
    <property type="entry name" value="TYPE II SECRETION SYSTEM CORE PROTEIN G"/>
    <property type="match status" value="1"/>
</dbReference>
<name>A0A7W9W9C1_ARMRO</name>
<evidence type="ECO:0000256" key="6">
    <source>
        <dbReference type="ARBA" id="ARBA00022519"/>
    </source>
</evidence>
<comment type="similarity">
    <text evidence="2">Belongs to the GSP G family.</text>
</comment>
<dbReference type="GO" id="GO:0005886">
    <property type="term" value="C:plasma membrane"/>
    <property type="evidence" value="ECO:0007669"/>
    <property type="project" value="UniProtKB-SubCell"/>
</dbReference>
<dbReference type="Pfam" id="PF07963">
    <property type="entry name" value="N_methyl"/>
    <property type="match status" value="1"/>
</dbReference>
<dbReference type="GO" id="GO:0015627">
    <property type="term" value="C:type II protein secretion system complex"/>
    <property type="evidence" value="ECO:0007669"/>
    <property type="project" value="InterPro"/>
</dbReference>
<evidence type="ECO:0000256" key="2">
    <source>
        <dbReference type="ARBA" id="ARBA00009984"/>
    </source>
</evidence>
<dbReference type="EMBL" id="JACHGW010000005">
    <property type="protein sequence ID" value="MBB6053040.1"/>
    <property type="molecule type" value="Genomic_DNA"/>
</dbReference>
<dbReference type="AlphaFoldDB" id="A0A7W9W9C1"/>
<dbReference type="PANTHER" id="PTHR30093">
    <property type="entry name" value="GENERAL SECRETION PATHWAY PROTEIN G"/>
    <property type="match status" value="1"/>
</dbReference>
<comment type="subcellular location">
    <subcellularLocation>
        <location evidence="1">Cell inner membrane</location>
        <topology evidence="1">Single-pass membrane protein</topology>
    </subcellularLocation>
</comment>
<protein>
    <recommendedName>
        <fullName evidence="3">Type II secretion system core protein G</fullName>
    </recommendedName>
</protein>
<dbReference type="InterPro" id="IPR000983">
    <property type="entry name" value="Bac_GSPG_pilin"/>
</dbReference>
<evidence type="ECO:0000256" key="3">
    <source>
        <dbReference type="ARBA" id="ARBA00020042"/>
    </source>
</evidence>
<evidence type="ECO:0000256" key="5">
    <source>
        <dbReference type="ARBA" id="ARBA00022481"/>
    </source>
</evidence>
<dbReference type="InterPro" id="IPR010054">
    <property type="entry name" value="Type2_sec_GspG"/>
</dbReference>
<evidence type="ECO:0000256" key="7">
    <source>
        <dbReference type="ARBA" id="ARBA00022692"/>
    </source>
</evidence>
<dbReference type="GO" id="GO:0015628">
    <property type="term" value="P:protein secretion by the type II secretion system"/>
    <property type="evidence" value="ECO:0007669"/>
    <property type="project" value="InterPro"/>
</dbReference>
<keyword evidence="7 10" id="KW-0812">Transmembrane</keyword>
<dbReference type="Proteomes" id="UP000520814">
    <property type="component" value="Unassembled WGS sequence"/>
</dbReference>
<dbReference type="InterPro" id="IPR013545">
    <property type="entry name" value="T2SS_protein-GspG_C"/>
</dbReference>
<evidence type="ECO:0000256" key="8">
    <source>
        <dbReference type="ARBA" id="ARBA00022989"/>
    </source>
</evidence>